<organism evidence="3 4">
    <name type="scientific">Brachionus plicatilis</name>
    <name type="common">Marine rotifer</name>
    <name type="synonym">Brachionus muelleri</name>
    <dbReference type="NCBI Taxonomy" id="10195"/>
    <lineage>
        <taxon>Eukaryota</taxon>
        <taxon>Metazoa</taxon>
        <taxon>Spiralia</taxon>
        <taxon>Gnathifera</taxon>
        <taxon>Rotifera</taxon>
        <taxon>Eurotatoria</taxon>
        <taxon>Monogononta</taxon>
        <taxon>Pseudotrocha</taxon>
        <taxon>Ploima</taxon>
        <taxon>Brachionidae</taxon>
        <taxon>Brachionus</taxon>
    </lineage>
</organism>
<dbReference type="SUPFAM" id="SSF53098">
    <property type="entry name" value="Ribonuclease H-like"/>
    <property type="match status" value="1"/>
</dbReference>
<proteinExistence type="predicted"/>
<dbReference type="PANTHER" id="PTHR47160">
    <property type="entry name" value="PUTATIVE-RELATED"/>
    <property type="match status" value="1"/>
</dbReference>
<dbReference type="CDD" id="cd14672">
    <property type="entry name" value="UBA_ceTYDP2_like"/>
    <property type="match status" value="1"/>
</dbReference>
<feature type="domain" description="Integrase p58-like C-terminal" evidence="2">
    <location>
        <begin position="113"/>
        <end position="137"/>
    </location>
</feature>
<protein>
    <submittedName>
        <fullName evidence="3">Uncharacterized protein</fullName>
    </submittedName>
</protein>
<comment type="caution">
    <text evidence="3">The sequence shown here is derived from an EMBL/GenBank/DDBJ whole genome shotgun (WGS) entry which is preliminary data.</text>
</comment>
<feature type="non-terminal residue" evidence="3">
    <location>
        <position position="529"/>
    </location>
</feature>
<name>A0A3M7PUP2_BRAPC</name>
<gene>
    <name evidence="3" type="ORF">BpHYR1_021018</name>
</gene>
<feature type="domain" description="MULE transposase" evidence="1">
    <location>
        <begin position="300"/>
        <end position="391"/>
    </location>
</feature>
<dbReference type="OrthoDB" id="10067360at2759"/>
<dbReference type="InterPro" id="IPR036397">
    <property type="entry name" value="RNaseH_sf"/>
</dbReference>
<keyword evidence="4" id="KW-1185">Reference proteome</keyword>
<sequence length="529" mass="59932">MIICHFSKYVELFALLGLTAEEVANCLVLLICHHGVPEAALSDSGINLQAKLMDQLFELLDTKCHGTNKTSSNATNRNVRQADYIAGDRVWLLNEAKKKRVSKKLRRRWTGSSDNNYRIRSDSKGKRKLVHVNRLKKCNSPSKGNRYDSVIEKTSNPSEVTALTHYENSTSINAALAEQTFEGLQSPSTSGDVSHVEGGAIYGEGLQQLQGQYDPQLVAQYYPKEPTARVTCSKNKSKISPVEPKNSSLLDIKNDQKTILINGEQEMFLRFDNEDKNKNRILLFISSTGIEILQKAEEYHLDGTFKIAAQQFYQILTVHAVIDKTTYVCAYIFLENKSTLTYIIALEQLRNICFPKNLKKVMVDFESALMKSIISVFPDVTLKGCWFHFTKAIRKKICLLGLKIIYSNDYKFRFWVKRFMALALIPIDKIKDATMNSSNDDIQIIGEENSCENSIIYPDDENQPSGAECLARCKEFAEITGTDTALAMFYLQDTKWNLQKGLDKYFKATNNKKAKIVACFDVETLDNDE</sequence>
<reference evidence="3 4" key="1">
    <citation type="journal article" date="2018" name="Sci. Rep.">
        <title>Genomic signatures of local adaptation to the degree of environmental predictability in rotifers.</title>
        <authorList>
            <person name="Franch-Gras L."/>
            <person name="Hahn C."/>
            <person name="Garcia-Roger E.M."/>
            <person name="Carmona M.J."/>
            <person name="Serra M."/>
            <person name="Gomez A."/>
        </authorList>
    </citation>
    <scope>NUCLEOTIDE SEQUENCE [LARGE SCALE GENOMIC DNA]</scope>
    <source>
        <strain evidence="3">HYR1</strain>
    </source>
</reference>
<dbReference type="Pfam" id="PF14555">
    <property type="entry name" value="UBA_4"/>
    <property type="match status" value="1"/>
</dbReference>
<evidence type="ECO:0000313" key="4">
    <source>
        <dbReference type="Proteomes" id="UP000276133"/>
    </source>
</evidence>
<dbReference type="Proteomes" id="UP000276133">
    <property type="component" value="Unassembled WGS sequence"/>
</dbReference>
<dbReference type="EMBL" id="REGN01008737">
    <property type="protein sequence ID" value="RNA02866.1"/>
    <property type="molecule type" value="Genomic_DNA"/>
</dbReference>
<evidence type="ECO:0000259" key="1">
    <source>
        <dbReference type="Pfam" id="PF10551"/>
    </source>
</evidence>
<dbReference type="GO" id="GO:0003676">
    <property type="term" value="F:nucleic acid binding"/>
    <property type="evidence" value="ECO:0007669"/>
    <property type="project" value="InterPro"/>
</dbReference>
<dbReference type="InterPro" id="IPR012337">
    <property type="entry name" value="RNaseH-like_sf"/>
</dbReference>
<dbReference type="InterPro" id="IPR009060">
    <property type="entry name" value="UBA-like_sf"/>
</dbReference>
<evidence type="ECO:0000313" key="3">
    <source>
        <dbReference type="EMBL" id="RNA02866.1"/>
    </source>
</evidence>
<dbReference type="Pfam" id="PF22938">
    <property type="entry name" value="Integrase_p58_C"/>
    <property type="match status" value="1"/>
</dbReference>
<evidence type="ECO:0000259" key="2">
    <source>
        <dbReference type="Pfam" id="PF22938"/>
    </source>
</evidence>
<dbReference type="Gene3D" id="3.30.420.10">
    <property type="entry name" value="Ribonuclease H-like superfamily/Ribonuclease H"/>
    <property type="match status" value="1"/>
</dbReference>
<dbReference type="InterPro" id="IPR018289">
    <property type="entry name" value="MULE_transposase_dom"/>
</dbReference>
<dbReference type="InterPro" id="IPR054465">
    <property type="entry name" value="Integrase_p58-like_C"/>
</dbReference>
<dbReference type="PANTHER" id="PTHR47160:SF10">
    <property type="entry name" value="MULE TRANSPOSASE DOMAIN-CONTAINING PROTEIN"/>
    <property type="match status" value="1"/>
</dbReference>
<dbReference type="SUPFAM" id="SSF46934">
    <property type="entry name" value="UBA-like"/>
    <property type="match status" value="1"/>
</dbReference>
<dbReference type="Gene3D" id="1.10.8.10">
    <property type="entry name" value="DNA helicase RuvA subunit, C-terminal domain"/>
    <property type="match status" value="1"/>
</dbReference>
<accession>A0A3M7PUP2</accession>
<dbReference type="AlphaFoldDB" id="A0A3M7PUP2"/>
<dbReference type="Pfam" id="PF10551">
    <property type="entry name" value="MULE"/>
    <property type="match status" value="1"/>
</dbReference>